<dbReference type="PROSITE" id="PS50089">
    <property type="entry name" value="ZF_RING_2"/>
    <property type="match status" value="1"/>
</dbReference>
<evidence type="ECO:0000313" key="12">
    <source>
        <dbReference type="Proteomes" id="UP000235220"/>
    </source>
</evidence>
<sequence>MASVSQDSQPMFQWHFNEFDDRGFEVRGRTLFLIVILFSVLLLFTLLFLYARWVYLYRHLPLPNPPVPQPAPRGLDPSTIKSLPIIPLRSLEDQKSMVQAECCICLGVFEDGEKVKVLPPCRHCYHSECVDRWLSGHSSCPLCRASLGVDAQLESAVPQTNYLP</sequence>
<evidence type="ECO:0000256" key="3">
    <source>
        <dbReference type="ARBA" id="ARBA00022723"/>
    </source>
</evidence>
<organism evidence="12 13">
    <name type="scientific">Juglans regia</name>
    <name type="common">English walnut</name>
    <dbReference type="NCBI Taxonomy" id="51240"/>
    <lineage>
        <taxon>Eukaryota</taxon>
        <taxon>Viridiplantae</taxon>
        <taxon>Streptophyta</taxon>
        <taxon>Embryophyta</taxon>
        <taxon>Tracheophyta</taxon>
        <taxon>Spermatophyta</taxon>
        <taxon>Magnoliopsida</taxon>
        <taxon>eudicotyledons</taxon>
        <taxon>Gunneridae</taxon>
        <taxon>Pentapetalae</taxon>
        <taxon>rosids</taxon>
        <taxon>fabids</taxon>
        <taxon>Fagales</taxon>
        <taxon>Juglandaceae</taxon>
        <taxon>Juglans</taxon>
    </lineage>
</organism>
<dbReference type="Gene3D" id="3.30.40.10">
    <property type="entry name" value="Zinc/RING finger domain, C3HC4 (zinc finger)"/>
    <property type="match status" value="1"/>
</dbReference>
<keyword evidence="6 10" id="KW-1133">Transmembrane helix</keyword>
<dbReference type="PANTHER" id="PTHR46539">
    <property type="entry name" value="E3 UBIQUITIN-PROTEIN LIGASE ATL42"/>
    <property type="match status" value="1"/>
</dbReference>
<dbReference type="GO" id="GO:0016020">
    <property type="term" value="C:membrane"/>
    <property type="evidence" value="ECO:0007669"/>
    <property type="project" value="UniProtKB-SubCell"/>
</dbReference>
<evidence type="ECO:0000256" key="4">
    <source>
        <dbReference type="ARBA" id="ARBA00022771"/>
    </source>
</evidence>
<evidence type="ECO:0000256" key="7">
    <source>
        <dbReference type="ARBA" id="ARBA00023136"/>
    </source>
</evidence>
<keyword evidence="4 9" id="KW-0863">Zinc-finger</keyword>
<keyword evidence="3" id="KW-0479">Metal-binding</keyword>
<dbReference type="Proteomes" id="UP000235220">
    <property type="component" value="Chromosome 12"/>
</dbReference>
<dbReference type="GeneID" id="108980014"/>
<name>A0A2I4DGU3_JUGRE</name>
<dbReference type="KEGG" id="jre:108980014"/>
<evidence type="ECO:0000256" key="5">
    <source>
        <dbReference type="ARBA" id="ARBA00022833"/>
    </source>
</evidence>
<dbReference type="SMART" id="SM00184">
    <property type="entry name" value="RING"/>
    <property type="match status" value="1"/>
</dbReference>
<evidence type="ECO:0000313" key="13">
    <source>
        <dbReference type="RefSeq" id="XP_018806371.2"/>
    </source>
</evidence>
<dbReference type="InParanoid" id="A0A2I4DGU3"/>
<dbReference type="FunCoup" id="A0A2I4DGU3">
    <property type="interactions" value="270"/>
</dbReference>
<keyword evidence="2 10" id="KW-0812">Transmembrane</keyword>
<evidence type="ECO:0000256" key="1">
    <source>
        <dbReference type="ARBA" id="ARBA00004370"/>
    </source>
</evidence>
<keyword evidence="7 10" id="KW-0472">Membrane</keyword>
<feature type="transmembrane region" description="Helical" evidence="10">
    <location>
        <begin position="31"/>
        <end position="51"/>
    </location>
</feature>
<evidence type="ECO:0000259" key="11">
    <source>
        <dbReference type="PROSITE" id="PS50089"/>
    </source>
</evidence>
<comment type="similarity">
    <text evidence="8">Belongs to the RING-type zinc finger family. ATL subfamily.</text>
</comment>
<dbReference type="CDD" id="cd16461">
    <property type="entry name" value="RING-H2_EL5-like"/>
    <property type="match status" value="1"/>
</dbReference>
<dbReference type="PANTHER" id="PTHR46539:SF2">
    <property type="entry name" value="RING-H2 FINGER PROTEIN ATL43"/>
    <property type="match status" value="1"/>
</dbReference>
<dbReference type="InterPro" id="IPR013083">
    <property type="entry name" value="Znf_RING/FYVE/PHD"/>
</dbReference>
<accession>A0A2I4DGU3</accession>
<comment type="subcellular location">
    <subcellularLocation>
        <location evidence="1">Membrane</location>
    </subcellularLocation>
</comment>
<evidence type="ECO:0000256" key="10">
    <source>
        <dbReference type="SAM" id="Phobius"/>
    </source>
</evidence>
<feature type="domain" description="RING-type" evidence="11">
    <location>
        <begin position="102"/>
        <end position="144"/>
    </location>
</feature>
<dbReference type="SUPFAM" id="SSF57850">
    <property type="entry name" value="RING/U-box"/>
    <property type="match status" value="1"/>
</dbReference>
<proteinExistence type="inferred from homology"/>
<keyword evidence="12" id="KW-1185">Reference proteome</keyword>
<gene>
    <name evidence="13" type="primary">LOC108980014</name>
</gene>
<dbReference type="GO" id="GO:0016567">
    <property type="term" value="P:protein ubiquitination"/>
    <property type="evidence" value="ECO:0000318"/>
    <property type="project" value="GO_Central"/>
</dbReference>
<evidence type="ECO:0000256" key="6">
    <source>
        <dbReference type="ARBA" id="ARBA00022989"/>
    </source>
</evidence>
<dbReference type="OrthoDB" id="8062037at2759"/>
<dbReference type="AlphaFoldDB" id="A0A2I4DGU3"/>
<evidence type="ECO:0000256" key="2">
    <source>
        <dbReference type="ARBA" id="ARBA00022692"/>
    </source>
</evidence>
<dbReference type="GO" id="GO:0008270">
    <property type="term" value="F:zinc ion binding"/>
    <property type="evidence" value="ECO:0007669"/>
    <property type="project" value="UniProtKB-KW"/>
</dbReference>
<dbReference type="InterPro" id="IPR001841">
    <property type="entry name" value="Znf_RING"/>
</dbReference>
<protein>
    <submittedName>
        <fullName evidence="13">RING-H2 finger protein ATL66</fullName>
    </submittedName>
</protein>
<dbReference type="UniPathway" id="UPA00143"/>
<keyword evidence="5" id="KW-0862">Zinc</keyword>
<dbReference type="Pfam" id="PF13639">
    <property type="entry name" value="zf-RING_2"/>
    <property type="match status" value="1"/>
</dbReference>
<reference evidence="13" key="1">
    <citation type="submission" date="2025-08" db="UniProtKB">
        <authorList>
            <consortium name="RefSeq"/>
        </authorList>
    </citation>
    <scope>IDENTIFICATION</scope>
    <source>
        <tissue evidence="13">Leaves</tissue>
    </source>
</reference>
<evidence type="ECO:0000256" key="8">
    <source>
        <dbReference type="ARBA" id="ARBA00024209"/>
    </source>
</evidence>
<dbReference type="RefSeq" id="XP_018806371.2">
    <property type="nucleotide sequence ID" value="XM_018950826.2"/>
</dbReference>
<evidence type="ECO:0000256" key="9">
    <source>
        <dbReference type="PROSITE-ProRule" id="PRU00175"/>
    </source>
</evidence>